<dbReference type="Proteomes" id="UP001177592">
    <property type="component" value="Chromosome"/>
</dbReference>
<accession>A0ABY8NMI0</accession>
<name>A0ABY8NMI0_9GAMM</name>
<proteinExistence type="predicted"/>
<evidence type="ECO:0008006" key="3">
    <source>
        <dbReference type="Google" id="ProtNLM"/>
    </source>
</evidence>
<gene>
    <name evidence="1" type="ORF">QE258_16240</name>
</gene>
<evidence type="ECO:0000313" key="2">
    <source>
        <dbReference type="Proteomes" id="UP001177592"/>
    </source>
</evidence>
<dbReference type="InterPro" id="IPR026365">
    <property type="entry name" value="BcepMu_gp16"/>
</dbReference>
<keyword evidence="2" id="KW-1185">Reference proteome</keyword>
<dbReference type="RefSeq" id="WP_280632329.1">
    <property type="nucleotide sequence ID" value="NZ_CP123523.1"/>
</dbReference>
<evidence type="ECO:0000313" key="1">
    <source>
        <dbReference type="EMBL" id="WGM05096.1"/>
    </source>
</evidence>
<sequence length="83" mass="9739">MSLQHPADFKRNFYDRVYQNYPTVAAWARQSGFKPYQVYMLLDGSCQGWRGEARKIKQAIEQIMGSPCHRAKSAIKNNIRLFR</sequence>
<organism evidence="1 2">
    <name type="scientific">Arsenophonus nasoniae</name>
    <name type="common">son-killer infecting Nasonia vitripennis</name>
    <dbReference type="NCBI Taxonomy" id="638"/>
    <lineage>
        <taxon>Bacteria</taxon>
        <taxon>Pseudomonadati</taxon>
        <taxon>Pseudomonadota</taxon>
        <taxon>Gammaproteobacteria</taxon>
        <taxon>Enterobacterales</taxon>
        <taxon>Morganellaceae</taxon>
        <taxon>Arsenophonus</taxon>
    </lineage>
</organism>
<reference evidence="1" key="1">
    <citation type="submission" date="2023-04" db="EMBL/GenBank/DDBJ databases">
        <title>Genome dynamics across the evolutionary transition to endosymbiosis.</title>
        <authorList>
            <person name="Siozios S."/>
            <person name="Nadal-Jimenez P."/>
            <person name="Azagi T."/>
            <person name="Sprong H."/>
            <person name="Frost C.L."/>
            <person name="Parratt S.R."/>
            <person name="Taylor G."/>
            <person name="Brettell L."/>
            <person name="Lew K.C."/>
            <person name="Croft L."/>
            <person name="King K.C."/>
            <person name="Brockhurst M.A."/>
            <person name="Hypsa V."/>
            <person name="Novakova E."/>
            <person name="Darby A.C."/>
            <person name="Hurst G.D.D."/>
        </authorList>
    </citation>
    <scope>NUCLEOTIDE SEQUENCE</scope>
    <source>
        <strain evidence="1">ANv_CAN</strain>
    </source>
</reference>
<dbReference type="NCBIfam" id="TIGR04111">
    <property type="entry name" value="BcepMu_gp16"/>
    <property type="match status" value="1"/>
</dbReference>
<protein>
    <recommendedName>
        <fullName evidence="3">Phage transcriptional regulator</fullName>
    </recommendedName>
</protein>
<dbReference type="EMBL" id="CP123523">
    <property type="protein sequence ID" value="WGM05096.1"/>
    <property type="molecule type" value="Genomic_DNA"/>
</dbReference>